<dbReference type="GO" id="GO:0015031">
    <property type="term" value="P:protein transport"/>
    <property type="evidence" value="ECO:0007669"/>
    <property type="project" value="UniProtKB-KW"/>
</dbReference>
<sequence length="380" mass="41587">MASSFRQTRVPSDGECSDSDDDSRPSLKRYRPEPPDLLESIPSSQRHGAKFNIWSDVLTDQTLSAQMSSNVGVRQAESRVEREAESYDAPVSTRKFNRPPGFRGARGGREHRRGGRGRGAVAVSAERLNAKMEESRDEATMPASNLGGVEVPLSLDVCDTMEDSNDAPERKTAPPPPSPNDVDDPFDNTFYDDPVEEMGVKPTSSSMMHVPTDPFPRDSRSPHRGRGGGSFQRGQQRGRGRGVKRPLPSSRGGKNDPRTSTVSTNYSLEALQAVDFPEGMTPAELGAKMAQALGEVKPDVIILAVETVGEEKALSLFNDTREAEAVGGILVNDKSRRRTPGGVFLYLLRGDDSISKEDKVGRHPLDRCSKYRRLATVFDD</sequence>
<keyword evidence="5" id="KW-0813">Transport</keyword>
<evidence type="ECO:0000256" key="7">
    <source>
        <dbReference type="ARBA" id="ARBA00022884"/>
    </source>
</evidence>
<evidence type="ECO:0000256" key="10">
    <source>
        <dbReference type="ARBA" id="ARBA00030834"/>
    </source>
</evidence>
<feature type="compositionally biased region" description="Basic and acidic residues" evidence="11">
    <location>
        <begin position="76"/>
        <end position="85"/>
    </location>
</feature>
<feature type="compositionally biased region" description="Polar residues" evidence="11">
    <location>
        <begin position="1"/>
        <end position="10"/>
    </location>
</feature>
<dbReference type="Pfam" id="PF10258">
    <property type="entry name" value="PHAX_RNA-bd"/>
    <property type="match status" value="1"/>
</dbReference>
<evidence type="ECO:0000256" key="2">
    <source>
        <dbReference type="ARBA" id="ARBA00004496"/>
    </source>
</evidence>
<dbReference type="InterPro" id="IPR038092">
    <property type="entry name" value="PHAX_RNA-binding_sf"/>
</dbReference>
<feature type="region of interest" description="Disordered" evidence="11">
    <location>
        <begin position="1"/>
        <end position="45"/>
    </location>
</feature>
<keyword evidence="7" id="KW-0694">RNA-binding</keyword>
<feature type="domain" description="Phosphorylated adapter RNA export protein RNA-binding" evidence="12">
    <location>
        <begin position="287"/>
        <end position="359"/>
    </location>
</feature>
<dbReference type="InterPro" id="IPR019385">
    <property type="entry name" value="PHAX_RNA-binding_domain"/>
</dbReference>
<evidence type="ECO:0000256" key="11">
    <source>
        <dbReference type="SAM" id="MobiDB-lite"/>
    </source>
</evidence>
<evidence type="ECO:0000256" key="8">
    <source>
        <dbReference type="ARBA" id="ARBA00022927"/>
    </source>
</evidence>
<dbReference type="GO" id="GO:0005634">
    <property type="term" value="C:nucleus"/>
    <property type="evidence" value="ECO:0007669"/>
    <property type="project" value="UniProtKB-SubCell"/>
</dbReference>
<comment type="subcellular location">
    <subcellularLocation>
        <location evidence="2">Cytoplasm</location>
    </subcellularLocation>
    <subcellularLocation>
        <location evidence="1">Nucleus</location>
    </subcellularLocation>
</comment>
<name>A0A914VXT2_9BILA</name>
<evidence type="ECO:0000313" key="13">
    <source>
        <dbReference type="Proteomes" id="UP000887566"/>
    </source>
</evidence>
<keyword evidence="6" id="KW-0963">Cytoplasm</keyword>
<accession>A0A914VXT2</accession>
<comment type="similarity">
    <text evidence="3">Belongs to the PHAX family.</text>
</comment>
<dbReference type="GO" id="GO:0005737">
    <property type="term" value="C:cytoplasm"/>
    <property type="evidence" value="ECO:0007669"/>
    <property type="project" value="UniProtKB-SubCell"/>
</dbReference>
<evidence type="ECO:0000313" key="14">
    <source>
        <dbReference type="WBParaSite" id="PSAMB.scaffold26size110003.g657.t1"/>
    </source>
</evidence>
<keyword evidence="8" id="KW-0653">Protein transport</keyword>
<dbReference type="GO" id="GO:0003723">
    <property type="term" value="F:RNA binding"/>
    <property type="evidence" value="ECO:0007669"/>
    <property type="project" value="UniProtKB-KW"/>
</dbReference>
<feature type="compositionally biased region" description="Basic and acidic residues" evidence="11">
    <location>
        <begin position="128"/>
        <end position="139"/>
    </location>
</feature>
<dbReference type="InterPro" id="IPR039047">
    <property type="entry name" value="PHAX"/>
</dbReference>
<dbReference type="Proteomes" id="UP000887566">
    <property type="component" value="Unplaced"/>
</dbReference>
<evidence type="ECO:0000256" key="6">
    <source>
        <dbReference type="ARBA" id="ARBA00022490"/>
    </source>
</evidence>
<evidence type="ECO:0000256" key="4">
    <source>
        <dbReference type="ARBA" id="ARBA00016856"/>
    </source>
</evidence>
<dbReference type="AlphaFoldDB" id="A0A914VXT2"/>
<dbReference type="PANTHER" id="PTHR13135:SF0">
    <property type="entry name" value="PHOSPHORYLATED ADAPTER RNA EXPORT PROTEIN"/>
    <property type="match status" value="1"/>
</dbReference>
<feature type="region of interest" description="Disordered" evidence="11">
    <location>
        <begin position="67"/>
        <end position="264"/>
    </location>
</feature>
<dbReference type="Gene3D" id="1.10.10.1440">
    <property type="entry name" value="PHAX RNA-binding domain"/>
    <property type="match status" value="1"/>
</dbReference>
<evidence type="ECO:0000256" key="3">
    <source>
        <dbReference type="ARBA" id="ARBA00006094"/>
    </source>
</evidence>
<evidence type="ECO:0000259" key="12">
    <source>
        <dbReference type="Pfam" id="PF10258"/>
    </source>
</evidence>
<evidence type="ECO:0000256" key="9">
    <source>
        <dbReference type="ARBA" id="ARBA00023242"/>
    </source>
</evidence>
<keyword evidence="9" id="KW-0539">Nucleus</keyword>
<organism evidence="13 14">
    <name type="scientific">Plectus sambesii</name>
    <dbReference type="NCBI Taxonomy" id="2011161"/>
    <lineage>
        <taxon>Eukaryota</taxon>
        <taxon>Metazoa</taxon>
        <taxon>Ecdysozoa</taxon>
        <taxon>Nematoda</taxon>
        <taxon>Chromadorea</taxon>
        <taxon>Plectida</taxon>
        <taxon>Plectina</taxon>
        <taxon>Plectoidea</taxon>
        <taxon>Plectidae</taxon>
        <taxon>Plectus</taxon>
    </lineage>
</organism>
<dbReference type="GO" id="GO:0006408">
    <property type="term" value="P:snRNA export from nucleus"/>
    <property type="evidence" value="ECO:0007669"/>
    <property type="project" value="InterPro"/>
</dbReference>
<evidence type="ECO:0000256" key="5">
    <source>
        <dbReference type="ARBA" id="ARBA00022448"/>
    </source>
</evidence>
<dbReference type="WBParaSite" id="PSAMB.scaffold26size110003.g657.t1">
    <property type="protein sequence ID" value="PSAMB.scaffold26size110003.g657.t1"/>
    <property type="gene ID" value="PSAMB.scaffold26size110003.g657"/>
</dbReference>
<protein>
    <recommendedName>
        <fullName evidence="4">Phosphorylated adapter RNA export protein</fullName>
    </recommendedName>
    <alternativeName>
        <fullName evidence="10">RNA U small nuclear RNA export adapter protein</fullName>
    </alternativeName>
</protein>
<evidence type="ECO:0000256" key="1">
    <source>
        <dbReference type="ARBA" id="ARBA00004123"/>
    </source>
</evidence>
<keyword evidence="13" id="KW-1185">Reference proteome</keyword>
<feature type="compositionally biased region" description="Basic and acidic residues" evidence="11">
    <location>
        <begin position="22"/>
        <end position="34"/>
    </location>
</feature>
<reference evidence="14" key="1">
    <citation type="submission" date="2022-11" db="UniProtKB">
        <authorList>
            <consortium name="WormBaseParasite"/>
        </authorList>
    </citation>
    <scope>IDENTIFICATION</scope>
</reference>
<dbReference type="PANTHER" id="PTHR13135">
    <property type="entry name" value="CYTOSOLIC RESINIFERATOXIN BINDING PROTEIN RBP-26"/>
    <property type="match status" value="1"/>
</dbReference>
<proteinExistence type="inferred from homology"/>